<dbReference type="InterPro" id="IPR000073">
    <property type="entry name" value="AB_hydrolase_1"/>
</dbReference>
<comment type="similarity">
    <text evidence="1">Belongs to the AB hydrolase superfamily.</text>
</comment>
<comment type="catalytic activity">
    <reaction evidence="8">
        <text>1-octadecanoyl-2-(4Z,7Z,10Z,13Z,16Z,19Z-docosahexaenoyl)-sn-glycerol + H2O = 2-(4Z,7Z,10Z,13Z,16Z,19Z-docosahexaenoyl)-glycerol + octadecanoate + H(+)</text>
        <dbReference type="Rhea" id="RHEA:77107"/>
        <dbReference type="ChEBI" id="CHEBI:15377"/>
        <dbReference type="ChEBI" id="CHEBI:15378"/>
        <dbReference type="ChEBI" id="CHEBI:25629"/>
        <dbReference type="ChEBI" id="CHEBI:77129"/>
        <dbReference type="ChEBI" id="CHEBI:186738"/>
    </reaction>
</comment>
<comment type="catalytic activity">
    <reaction evidence="11">
        <text>1-octadecanoyl-2-(5Z,8Z,11Z,14Z-eicosatetraenoyl)-sn-glycerol + H2O = 2-(5Z,8Z,11Z,14Z-eicosatetraenoyl)-glycerol + octadecanoate + H(+)</text>
        <dbReference type="Rhea" id="RHEA:38507"/>
        <dbReference type="ChEBI" id="CHEBI:15377"/>
        <dbReference type="ChEBI" id="CHEBI:15378"/>
        <dbReference type="ChEBI" id="CHEBI:25629"/>
        <dbReference type="ChEBI" id="CHEBI:52392"/>
        <dbReference type="ChEBI" id="CHEBI:75728"/>
    </reaction>
</comment>
<comment type="catalytic activity">
    <reaction evidence="6">
        <text>a 1,3-diacyl-sn-glycerol + H2O = a 1-acyl-sn-glycerol + a fatty acid + H(+)</text>
        <dbReference type="Rhea" id="RHEA:38503"/>
        <dbReference type="ChEBI" id="CHEBI:15377"/>
        <dbReference type="ChEBI" id="CHEBI:15378"/>
        <dbReference type="ChEBI" id="CHEBI:28868"/>
        <dbReference type="ChEBI" id="CHEBI:64683"/>
        <dbReference type="ChEBI" id="CHEBI:77272"/>
    </reaction>
</comment>
<dbReference type="GO" id="GO:0005739">
    <property type="term" value="C:mitochondrion"/>
    <property type="evidence" value="ECO:0007669"/>
    <property type="project" value="TreeGrafter"/>
</dbReference>
<dbReference type="PANTHER" id="PTHR46118:SF4">
    <property type="entry name" value="PROTEIN ABHD11"/>
    <property type="match status" value="1"/>
</dbReference>
<evidence type="ECO:0000313" key="14">
    <source>
        <dbReference type="WBParaSite" id="PTRK_0001024900.1"/>
    </source>
</evidence>
<dbReference type="PANTHER" id="PTHR46118">
    <property type="entry name" value="PROTEIN ABHD11"/>
    <property type="match status" value="1"/>
</dbReference>
<protein>
    <recommendedName>
        <fullName evidence="7">sn-1-specific diacylglycerol lipase ABHD11</fullName>
        <ecNumber evidence="3">3.1.1.116</ecNumber>
    </recommendedName>
    <alternativeName>
        <fullName evidence="4">Alpha/beta hydrolase domain-containing protein 11</fullName>
    </alternativeName>
</protein>
<comment type="catalytic activity">
    <reaction evidence="5">
        <text>a 1,2-diacyl-sn-glycerol + H2O = a 2-acylglycerol + a fatty acid + H(+)</text>
        <dbReference type="Rhea" id="RHEA:33275"/>
        <dbReference type="ChEBI" id="CHEBI:15377"/>
        <dbReference type="ChEBI" id="CHEBI:15378"/>
        <dbReference type="ChEBI" id="CHEBI:17389"/>
        <dbReference type="ChEBI" id="CHEBI:17815"/>
        <dbReference type="ChEBI" id="CHEBI:28868"/>
        <dbReference type="EC" id="3.1.1.116"/>
    </reaction>
</comment>
<dbReference type="STRING" id="131310.A0A0N4ZNY6"/>
<accession>A0A0N4ZNY6</accession>
<comment type="catalytic activity">
    <reaction evidence="10">
        <text>1-octadecanoyl-2-(9Z-octadecenoyl)-sn-glycerol + H2O = 2-(9Z-octadecenoyl)-glycerol + octadecanoate + H(+)</text>
        <dbReference type="Rhea" id="RHEA:77103"/>
        <dbReference type="ChEBI" id="CHEBI:15377"/>
        <dbReference type="ChEBI" id="CHEBI:15378"/>
        <dbReference type="ChEBI" id="CHEBI:25629"/>
        <dbReference type="ChEBI" id="CHEBI:73990"/>
        <dbReference type="ChEBI" id="CHEBI:75468"/>
    </reaction>
</comment>
<dbReference type="Proteomes" id="UP000038045">
    <property type="component" value="Unplaced"/>
</dbReference>
<evidence type="ECO:0000256" key="8">
    <source>
        <dbReference type="ARBA" id="ARBA00048283"/>
    </source>
</evidence>
<name>A0A0N4ZNY6_PARTI</name>
<evidence type="ECO:0000256" key="10">
    <source>
        <dbReference type="ARBA" id="ARBA00048513"/>
    </source>
</evidence>
<reference evidence="14" key="1">
    <citation type="submission" date="2017-02" db="UniProtKB">
        <authorList>
            <consortium name="WormBaseParasite"/>
        </authorList>
    </citation>
    <scope>IDENTIFICATION</scope>
</reference>
<sequence>MLVRLFSIFTLRKIQLRGVGTLSYVKYGNSTNISLPPLVITHGLFGNKKNWHSVSMALQKALDNQIYAVDLRNHGDSPHYESMTYPDMANDLDAFITNIVKNETGYDKIDLLGHSMGGKTSMQLVFNKKSSENVRKLIIEDISPTYVNKTHLFPKYIKALMNIDYTLSRIEIDNSLKKEIHDDATRAFLLTNLYKEPGSDNFKFKANLKAIEKYIDHIIGYTFDNKNCVFTNDTLFMSGEHSLYVSPNDRNTIRRFFPNVTFDVIENAGHWIHADNFYGFKKSVVSFLKK</sequence>
<organism evidence="13 14">
    <name type="scientific">Parastrongyloides trichosuri</name>
    <name type="common">Possum-specific nematode worm</name>
    <dbReference type="NCBI Taxonomy" id="131310"/>
    <lineage>
        <taxon>Eukaryota</taxon>
        <taxon>Metazoa</taxon>
        <taxon>Ecdysozoa</taxon>
        <taxon>Nematoda</taxon>
        <taxon>Chromadorea</taxon>
        <taxon>Rhabditida</taxon>
        <taxon>Tylenchina</taxon>
        <taxon>Panagrolaimomorpha</taxon>
        <taxon>Strongyloidoidea</taxon>
        <taxon>Strongyloididae</taxon>
        <taxon>Parastrongyloides</taxon>
    </lineage>
</organism>
<dbReference type="Pfam" id="PF00561">
    <property type="entry name" value="Abhydrolase_1"/>
    <property type="match status" value="1"/>
</dbReference>
<dbReference type="WBParaSite" id="PTRK_0001024900.1">
    <property type="protein sequence ID" value="PTRK_0001024900.1"/>
    <property type="gene ID" value="PTRK_0001024900"/>
</dbReference>
<evidence type="ECO:0000256" key="5">
    <source>
        <dbReference type="ARBA" id="ARBA00043667"/>
    </source>
</evidence>
<comment type="catalytic activity">
    <reaction evidence="9">
        <text>1,2-didecanoylglycerol + H2O = decanoylglycerol + decanoate + H(+)</text>
        <dbReference type="Rhea" id="RHEA:48596"/>
        <dbReference type="ChEBI" id="CHEBI:11152"/>
        <dbReference type="ChEBI" id="CHEBI:15377"/>
        <dbReference type="ChEBI" id="CHEBI:15378"/>
        <dbReference type="ChEBI" id="CHEBI:27689"/>
        <dbReference type="ChEBI" id="CHEBI:90605"/>
    </reaction>
</comment>
<dbReference type="InterPro" id="IPR029058">
    <property type="entry name" value="AB_hydrolase_fold"/>
</dbReference>
<dbReference type="SUPFAM" id="SSF53474">
    <property type="entry name" value="alpha/beta-Hydrolases"/>
    <property type="match status" value="1"/>
</dbReference>
<proteinExistence type="inferred from homology"/>
<evidence type="ECO:0000313" key="13">
    <source>
        <dbReference type="Proteomes" id="UP000038045"/>
    </source>
</evidence>
<evidence type="ECO:0000256" key="11">
    <source>
        <dbReference type="ARBA" id="ARBA00048919"/>
    </source>
</evidence>
<dbReference type="AlphaFoldDB" id="A0A0N4ZNY6"/>
<evidence type="ECO:0000256" key="7">
    <source>
        <dbReference type="ARBA" id="ARBA00044064"/>
    </source>
</evidence>
<dbReference type="Gene3D" id="3.40.50.1820">
    <property type="entry name" value="alpha/beta hydrolase"/>
    <property type="match status" value="1"/>
</dbReference>
<keyword evidence="2" id="KW-0378">Hydrolase</keyword>
<evidence type="ECO:0000256" key="4">
    <source>
        <dbReference type="ARBA" id="ARBA00042703"/>
    </source>
</evidence>
<dbReference type="EC" id="3.1.1.116" evidence="3"/>
<keyword evidence="13" id="KW-1185">Reference proteome</keyword>
<evidence type="ECO:0000259" key="12">
    <source>
        <dbReference type="Pfam" id="PF00561"/>
    </source>
</evidence>
<evidence type="ECO:0000256" key="3">
    <source>
        <dbReference type="ARBA" id="ARBA00026104"/>
    </source>
</evidence>
<evidence type="ECO:0000256" key="2">
    <source>
        <dbReference type="ARBA" id="ARBA00022801"/>
    </source>
</evidence>
<evidence type="ECO:0000256" key="9">
    <source>
        <dbReference type="ARBA" id="ARBA00048504"/>
    </source>
</evidence>
<evidence type="ECO:0000256" key="6">
    <source>
        <dbReference type="ARBA" id="ARBA00043742"/>
    </source>
</evidence>
<feature type="domain" description="AB hydrolase-1" evidence="12">
    <location>
        <begin position="36"/>
        <end position="276"/>
    </location>
</feature>
<evidence type="ECO:0000256" key="1">
    <source>
        <dbReference type="ARBA" id="ARBA00008645"/>
    </source>
</evidence>
<dbReference type="GO" id="GO:0052689">
    <property type="term" value="F:carboxylic ester hydrolase activity"/>
    <property type="evidence" value="ECO:0007669"/>
    <property type="project" value="TreeGrafter"/>
</dbReference>